<feature type="domain" description="Peptidase S24/S26A/S26B/S26C" evidence="8">
    <location>
        <begin position="74"/>
        <end position="189"/>
    </location>
</feature>
<reference evidence="9 10" key="1">
    <citation type="submission" date="2019-03" db="EMBL/GenBank/DDBJ databases">
        <title>Genomic Encyclopedia of Type Strains, Phase IV (KMG-IV): sequencing the most valuable type-strain genomes for metagenomic binning, comparative biology and taxonomic classification.</title>
        <authorList>
            <person name="Goeker M."/>
        </authorList>
    </citation>
    <scope>NUCLEOTIDE SEQUENCE [LARGE SCALE GENOMIC DNA]</scope>
    <source>
        <strain evidence="9 10">DSM 16998</strain>
    </source>
</reference>
<dbReference type="EMBL" id="SNXS01000001">
    <property type="protein sequence ID" value="TDP74723.1"/>
    <property type="molecule type" value="Genomic_DNA"/>
</dbReference>
<dbReference type="InterPro" id="IPR015927">
    <property type="entry name" value="Peptidase_S24_S26A/B/C"/>
</dbReference>
<dbReference type="PANTHER" id="PTHR33516:SF2">
    <property type="entry name" value="LEXA REPRESSOR-RELATED"/>
    <property type="match status" value="1"/>
</dbReference>
<proteinExistence type="inferred from homology"/>
<dbReference type="InterPro" id="IPR036286">
    <property type="entry name" value="LexA/Signal_pep-like_sf"/>
</dbReference>
<keyword evidence="5" id="KW-0234">DNA repair</keyword>
<dbReference type="GO" id="GO:0016787">
    <property type="term" value="F:hydrolase activity"/>
    <property type="evidence" value="ECO:0007669"/>
    <property type="project" value="UniProtKB-KW"/>
</dbReference>
<evidence type="ECO:0000256" key="5">
    <source>
        <dbReference type="ARBA" id="ARBA00023204"/>
    </source>
</evidence>
<evidence type="ECO:0000313" key="9">
    <source>
        <dbReference type="EMBL" id="TDP74723.1"/>
    </source>
</evidence>
<dbReference type="Proteomes" id="UP000295361">
    <property type="component" value="Unassembled WGS sequence"/>
</dbReference>
<evidence type="ECO:0000313" key="10">
    <source>
        <dbReference type="Proteomes" id="UP000295361"/>
    </source>
</evidence>
<evidence type="ECO:0000259" key="8">
    <source>
        <dbReference type="Pfam" id="PF00717"/>
    </source>
</evidence>
<dbReference type="PRINTS" id="PR00726">
    <property type="entry name" value="LEXASERPTASE"/>
</dbReference>
<evidence type="ECO:0000256" key="3">
    <source>
        <dbReference type="ARBA" id="ARBA00022801"/>
    </source>
</evidence>
<dbReference type="GO" id="GO:0009432">
    <property type="term" value="P:SOS response"/>
    <property type="evidence" value="ECO:0007669"/>
    <property type="project" value="UniProtKB-KW"/>
</dbReference>
<dbReference type="GO" id="GO:0006355">
    <property type="term" value="P:regulation of DNA-templated transcription"/>
    <property type="evidence" value="ECO:0007669"/>
    <property type="project" value="InterPro"/>
</dbReference>
<organism evidence="9 10">
    <name type="scientific">Roseateles toxinivorans</name>
    <dbReference type="NCBI Taxonomy" id="270368"/>
    <lineage>
        <taxon>Bacteria</taxon>
        <taxon>Pseudomonadati</taxon>
        <taxon>Pseudomonadota</taxon>
        <taxon>Betaproteobacteria</taxon>
        <taxon>Burkholderiales</taxon>
        <taxon>Sphaerotilaceae</taxon>
        <taxon>Roseateles</taxon>
    </lineage>
</organism>
<dbReference type="GO" id="GO:0003677">
    <property type="term" value="F:DNA binding"/>
    <property type="evidence" value="ECO:0007669"/>
    <property type="project" value="InterPro"/>
</dbReference>
<keyword evidence="6" id="KW-0742">SOS response</keyword>
<evidence type="ECO:0000256" key="6">
    <source>
        <dbReference type="ARBA" id="ARBA00023236"/>
    </source>
</evidence>
<dbReference type="InterPro" id="IPR006197">
    <property type="entry name" value="Peptidase_S24_LexA"/>
</dbReference>
<comment type="similarity">
    <text evidence="1 7">Belongs to the peptidase S24 family.</text>
</comment>
<dbReference type="SUPFAM" id="SSF51306">
    <property type="entry name" value="LexA/Signal peptidase"/>
    <property type="match status" value="1"/>
</dbReference>
<dbReference type="InterPro" id="IPR050077">
    <property type="entry name" value="LexA_repressor"/>
</dbReference>
<dbReference type="InterPro" id="IPR039418">
    <property type="entry name" value="LexA-like"/>
</dbReference>
<dbReference type="InParanoid" id="A0A4R6QU89"/>
<dbReference type="RefSeq" id="WP_133699332.1">
    <property type="nucleotide sequence ID" value="NZ_SNXS01000001.1"/>
</dbReference>
<accession>A0A4R6QU89</accession>
<evidence type="ECO:0000256" key="2">
    <source>
        <dbReference type="ARBA" id="ARBA00022763"/>
    </source>
</evidence>
<evidence type="ECO:0000256" key="1">
    <source>
        <dbReference type="ARBA" id="ARBA00007484"/>
    </source>
</evidence>
<evidence type="ECO:0000256" key="4">
    <source>
        <dbReference type="ARBA" id="ARBA00022813"/>
    </source>
</evidence>
<keyword evidence="10" id="KW-1185">Reference proteome</keyword>
<protein>
    <submittedName>
        <fullName evidence="9">Repressor LexA</fullName>
    </submittedName>
</protein>
<dbReference type="AlphaFoldDB" id="A0A4R6QU89"/>
<dbReference type="GO" id="GO:0006281">
    <property type="term" value="P:DNA repair"/>
    <property type="evidence" value="ECO:0007669"/>
    <property type="project" value="UniProtKB-KW"/>
</dbReference>
<evidence type="ECO:0000256" key="7">
    <source>
        <dbReference type="RuleBase" id="RU003991"/>
    </source>
</evidence>
<keyword evidence="2" id="KW-0227">DNA damage</keyword>
<gene>
    <name evidence="9" type="ORF">DES47_101789</name>
</gene>
<dbReference type="OrthoDB" id="9802364at2"/>
<dbReference type="Pfam" id="PF00717">
    <property type="entry name" value="Peptidase_S24"/>
    <property type="match status" value="1"/>
</dbReference>
<comment type="caution">
    <text evidence="9">The sequence shown here is derived from an EMBL/GenBank/DDBJ whole genome shotgun (WGS) entry which is preliminary data.</text>
</comment>
<dbReference type="PANTHER" id="PTHR33516">
    <property type="entry name" value="LEXA REPRESSOR"/>
    <property type="match status" value="1"/>
</dbReference>
<keyword evidence="3 7" id="KW-0378">Hydrolase</keyword>
<name>A0A4R6QU89_9BURK</name>
<keyword evidence="4 7" id="KW-0068">Autocatalytic cleavage</keyword>
<dbReference type="CDD" id="cd06529">
    <property type="entry name" value="S24_LexA-like"/>
    <property type="match status" value="1"/>
</dbReference>
<sequence length="213" mass="22685">MGHPNTDTTHLSRLRDHYARHGVLPSYAGMGKVLGFRAKTAAVKLAERLSLAGYLQPAPGGKLVPTARFFELPLFDTPVRAGLPQAIEGQAASELVAIESYLIESPSSTVLVRVRGDSMKDAGICDGDLAIVDRNLAPAPGAFVIALVDGDFTLKELRYQGKRPILFAHNADFQPIRPTGELEVFGVVCGIVRKLKGGSAGSPQYAQFGGTKS</sequence>
<dbReference type="Gene3D" id="2.10.109.10">
    <property type="entry name" value="Umud Fragment, subunit A"/>
    <property type="match status" value="1"/>
</dbReference>
<dbReference type="FunCoup" id="A0A4R6QU89">
    <property type="interactions" value="68"/>
</dbReference>